<dbReference type="PANTHER" id="PTHR23062">
    <property type="entry name" value="HYPOTHETICAL PROTEIN C.ELEGANS"/>
    <property type="match status" value="1"/>
</dbReference>
<name>G0NCN6_CAEBE</name>
<dbReference type="AlphaFoldDB" id="G0NCN6"/>
<dbReference type="STRING" id="135651.G0NCN6"/>
<dbReference type="InParanoid" id="G0NCN6"/>
<accession>G0NCN6</accession>
<dbReference type="InterPro" id="IPR055578">
    <property type="entry name" value="DUF7154"/>
</dbReference>
<feature type="domain" description="DUF7154" evidence="1">
    <location>
        <begin position="83"/>
        <end position="191"/>
    </location>
</feature>
<dbReference type="GO" id="GO:0045087">
    <property type="term" value="P:innate immune response"/>
    <property type="evidence" value="ECO:0007669"/>
    <property type="project" value="TreeGrafter"/>
</dbReference>
<proteinExistence type="predicted"/>
<dbReference type="PANTHER" id="PTHR23062:SF3">
    <property type="entry name" value="ANF_RECEPTOR DOMAIN-CONTAINING PROTEIN-RELATED"/>
    <property type="match status" value="1"/>
</dbReference>
<dbReference type="HOGENOM" id="CLU_530216_0_0_1"/>
<evidence type="ECO:0000313" key="2">
    <source>
        <dbReference type="EMBL" id="EGT57551.1"/>
    </source>
</evidence>
<dbReference type="EMBL" id="GL379863">
    <property type="protein sequence ID" value="EGT57551.1"/>
    <property type="molecule type" value="Genomic_DNA"/>
</dbReference>
<dbReference type="Proteomes" id="UP000008068">
    <property type="component" value="Unassembled WGS sequence"/>
</dbReference>
<feature type="domain" description="DUF7154" evidence="1">
    <location>
        <begin position="390"/>
        <end position="502"/>
    </location>
</feature>
<reference evidence="3" key="1">
    <citation type="submission" date="2011-07" db="EMBL/GenBank/DDBJ databases">
        <authorList>
            <consortium name="Caenorhabditis brenneri Sequencing and Analysis Consortium"/>
            <person name="Wilson R.K."/>
        </authorList>
    </citation>
    <scope>NUCLEOTIDE SEQUENCE [LARGE SCALE GENOMIC DNA]</scope>
    <source>
        <strain evidence="3">PB2801</strain>
    </source>
</reference>
<organism evidence="3">
    <name type="scientific">Caenorhabditis brenneri</name>
    <name type="common">Nematode worm</name>
    <dbReference type="NCBI Taxonomy" id="135651"/>
    <lineage>
        <taxon>Eukaryota</taxon>
        <taxon>Metazoa</taxon>
        <taxon>Ecdysozoa</taxon>
        <taxon>Nematoda</taxon>
        <taxon>Chromadorea</taxon>
        <taxon>Rhabditida</taxon>
        <taxon>Rhabditina</taxon>
        <taxon>Rhabditomorpha</taxon>
        <taxon>Rhabditoidea</taxon>
        <taxon>Rhabditidae</taxon>
        <taxon>Peloderinae</taxon>
        <taxon>Caenorhabditis</taxon>
    </lineage>
</organism>
<dbReference type="eggNOG" id="KOG4297">
    <property type="taxonomic scope" value="Eukaryota"/>
</dbReference>
<evidence type="ECO:0000313" key="3">
    <source>
        <dbReference type="Proteomes" id="UP000008068"/>
    </source>
</evidence>
<keyword evidence="3" id="KW-1185">Reference proteome</keyword>
<dbReference type="Pfam" id="PF23673">
    <property type="entry name" value="DUF7154"/>
    <property type="match status" value="2"/>
</dbReference>
<protein>
    <recommendedName>
        <fullName evidence="1">DUF7154 domain-containing protein</fullName>
    </recommendedName>
</protein>
<sequence>MLLLVKRMPYIVDVAPIGDKLRQHHSYFTMLVSTSPSGGPDSATLYYLASQTNGVCGFDKDEDMVLAVQIVPSFFNPYLIYAVNPSVSANGTIQLPSLIVPNEVPFGYWFTMTVQDNGPLSAVQVAFWTWLNQTAVNPGFELGINGIDHVGEWYGNHLGSANILSAVTYDMQLRYAYSVTGVRYLQIRVYGQIFSDNGFCTPLKNTTFVFAYSNDLYPSIVENLLGIITSNSLDISPHYTRFGSIRFDTKGPSDFEYHNSWNGIDSYVKSHLPDPSLSFESTSAGSDVLKVIDRFLNKNLVPVCGSKLLLLVKRYPNETDISQTTAKLQQHHVYLSIAVDTRPSGGLHPESLYSLATRTNGICGFGDDQDMVMTADTTETCYVPYLMYAANPKVSGNGSVQLPSWTIPNGTEDWRSYFITMTIVDKNEFTDVARTVLLEWTNDDVALNFKEIGMNSTILQASQLHGSLLGSWIKFHPASYNMTLHFGYSDNQLRTLQIRIYGQDESPIDYWLPYDN</sequence>
<gene>
    <name evidence="2" type="ORF">CAEBREN_09073</name>
</gene>
<evidence type="ECO:0000259" key="1">
    <source>
        <dbReference type="Pfam" id="PF23673"/>
    </source>
</evidence>